<protein>
    <recommendedName>
        <fullName evidence="3">SseB protein N-terminal domain-containing protein</fullName>
    </recommendedName>
</protein>
<accession>A0ABS5L7A7</accession>
<keyword evidence="2" id="KW-1185">Reference proteome</keyword>
<evidence type="ECO:0008006" key="3">
    <source>
        <dbReference type="Google" id="ProtNLM"/>
    </source>
</evidence>
<organism evidence="1 2">
    <name type="scientific">Catenulispora pinistramenti</name>
    <dbReference type="NCBI Taxonomy" id="2705254"/>
    <lineage>
        <taxon>Bacteria</taxon>
        <taxon>Bacillati</taxon>
        <taxon>Actinomycetota</taxon>
        <taxon>Actinomycetes</taxon>
        <taxon>Catenulisporales</taxon>
        <taxon>Catenulisporaceae</taxon>
        <taxon>Catenulispora</taxon>
    </lineage>
</organism>
<evidence type="ECO:0000313" key="2">
    <source>
        <dbReference type="Proteomes" id="UP000730482"/>
    </source>
</evidence>
<dbReference type="RefSeq" id="WP_212021128.1">
    <property type="nucleotide sequence ID" value="NZ_JAAFYZ010000310.1"/>
</dbReference>
<sequence length="154" mass="16539">MDTIALEPDERTEDDRLLLLVPVRPGRCGSIAVRTGRLPDGRRIGLAFTCEAALAAVFGPEQKWIPLNARVARWMFAEAGAEETRVDAIPFVPAPAAGPLATPVPAPLPTPRPERATVAIAPKPLVALQTPTLTLTPTRRRAGARIRLAARHAH</sequence>
<dbReference type="InterPro" id="IPR049975">
    <property type="entry name" value="SAV_915-like_dom"/>
</dbReference>
<dbReference type="Proteomes" id="UP000730482">
    <property type="component" value="Unassembled WGS sequence"/>
</dbReference>
<dbReference type="EMBL" id="JAAFYZ010000310">
    <property type="protein sequence ID" value="MBS2554024.1"/>
    <property type="molecule type" value="Genomic_DNA"/>
</dbReference>
<name>A0ABS5L7A7_9ACTN</name>
<comment type="caution">
    <text evidence="1">The sequence shown here is derived from an EMBL/GenBank/DDBJ whole genome shotgun (WGS) entry which is preliminary data.</text>
</comment>
<proteinExistence type="predicted"/>
<evidence type="ECO:0000313" key="1">
    <source>
        <dbReference type="EMBL" id="MBS2554024.1"/>
    </source>
</evidence>
<gene>
    <name evidence="1" type="ORF">KGQ19_44940</name>
</gene>
<reference evidence="1 2" key="1">
    <citation type="submission" date="2020-02" db="EMBL/GenBank/DDBJ databases">
        <title>Acidophilic actinobacteria isolated from forest soil.</title>
        <authorList>
            <person name="Golinska P."/>
        </authorList>
    </citation>
    <scope>NUCLEOTIDE SEQUENCE [LARGE SCALE GENOMIC DNA]</scope>
    <source>
        <strain evidence="1 2">NL8</strain>
    </source>
</reference>
<dbReference type="NCBIfam" id="NF042914">
    <property type="entry name" value="SAV915_dom"/>
    <property type="match status" value="1"/>
</dbReference>